<feature type="signal peptide" evidence="5">
    <location>
        <begin position="1"/>
        <end position="16"/>
    </location>
</feature>
<comment type="pathway">
    <text evidence="1">Glycolipid biosynthesis; glycosylphosphatidylinositol-anchor biosynthesis.</text>
</comment>
<evidence type="ECO:0000256" key="3">
    <source>
        <dbReference type="ARBA" id="ARBA00022502"/>
    </source>
</evidence>
<dbReference type="MEROPS" id="C13.005"/>
<proteinExistence type="inferred from homology"/>
<dbReference type="OMA" id="DNFPYFF"/>
<evidence type="ECO:0000256" key="1">
    <source>
        <dbReference type="ARBA" id="ARBA00004687"/>
    </source>
</evidence>
<sequence length="270" mass="31131">MLFFGVLFLLLHGAEAKNYAVILNASQYYKNIRHVANIHVFYKILKSNGFTDNEIIVFTCDDLVHDSRNFTKGYVILPDGGFDVPEFEGKPFTPLSFYNAVMGNHKKLIDMDESSNILIYMCGHGNRDFLKVHNKHFITSTELTNALCALSRRGINKAFVIVDTCRAATLIDKNKLPKNIVVLFTSRDDQNSISSFSSNITGQMTIDNFPYFFYKHIQYRLDMNIEDFFEEMMSVYDVESDLIVWPERGWKIGEFFKQVKGESLLCKFVI</sequence>
<dbReference type="OrthoDB" id="192611at2759"/>
<keyword evidence="7" id="KW-1185">Reference proteome</keyword>
<dbReference type="AlphaFoldDB" id="L2GYK0"/>
<dbReference type="GO" id="GO:0003923">
    <property type="term" value="F:GPI-anchor transamidase activity"/>
    <property type="evidence" value="ECO:0007669"/>
    <property type="project" value="InterPro"/>
</dbReference>
<evidence type="ECO:0000313" key="6">
    <source>
        <dbReference type="EMBL" id="ELA48407.1"/>
    </source>
</evidence>
<dbReference type="HOGENOM" id="CLU_089387_0_0_1"/>
<reference evidence="7" key="1">
    <citation type="submission" date="2011-03" db="EMBL/GenBank/DDBJ databases">
        <title>The genome sequence of Vavraia culicis strain floridensis.</title>
        <authorList>
            <consortium name="The Broad Institute Genome Sequencing Platform"/>
            <person name="Cuomo C."/>
            <person name="Becnel J."/>
            <person name="Sanscrainte N."/>
            <person name="Young S.K."/>
            <person name="Zeng Q."/>
            <person name="Gargeya S."/>
            <person name="Fitzgerald M."/>
            <person name="Haas B."/>
            <person name="Abouelleil A."/>
            <person name="Alvarado L."/>
            <person name="Arachchi H.M."/>
            <person name="Berlin A."/>
            <person name="Chapman S.B."/>
            <person name="Gearin G."/>
            <person name="Goldberg J."/>
            <person name="Griggs A."/>
            <person name="Gujja S."/>
            <person name="Hansen M."/>
            <person name="Heiman D."/>
            <person name="Howarth C."/>
            <person name="Larimer J."/>
            <person name="Lui A."/>
            <person name="MacDonald P.J.P."/>
            <person name="McCowen C."/>
            <person name="Montmayeur A."/>
            <person name="Murphy C."/>
            <person name="Neiman D."/>
            <person name="Pearson M."/>
            <person name="Priest M."/>
            <person name="Roberts A."/>
            <person name="Saif S."/>
            <person name="Shea T."/>
            <person name="Sisk P."/>
            <person name="Stolte C."/>
            <person name="Sykes S."/>
            <person name="Wortman J."/>
            <person name="Nusbaum C."/>
            <person name="Birren B."/>
        </authorList>
    </citation>
    <scope>NUCLEOTIDE SEQUENCE [LARGE SCALE GENOMIC DNA]</scope>
    <source>
        <strain evidence="7">floridensis</strain>
    </source>
</reference>
<evidence type="ECO:0000256" key="2">
    <source>
        <dbReference type="ARBA" id="ARBA00009941"/>
    </source>
</evidence>
<dbReference type="Proteomes" id="UP000011081">
    <property type="component" value="Unassembled WGS sequence"/>
</dbReference>
<dbReference type="FunCoup" id="L2GYK0">
    <property type="interactions" value="96"/>
</dbReference>
<keyword evidence="4 5" id="KW-0732">Signal</keyword>
<dbReference type="GO" id="GO:0042765">
    <property type="term" value="C:GPI-anchor transamidase complex"/>
    <property type="evidence" value="ECO:0007669"/>
    <property type="project" value="InterPro"/>
</dbReference>
<evidence type="ECO:0000256" key="5">
    <source>
        <dbReference type="SAM" id="SignalP"/>
    </source>
</evidence>
<dbReference type="EMBL" id="GL877404">
    <property type="protein sequence ID" value="ELA48407.1"/>
    <property type="molecule type" value="Genomic_DNA"/>
</dbReference>
<dbReference type="GO" id="GO:0006508">
    <property type="term" value="P:proteolysis"/>
    <property type="evidence" value="ECO:0007669"/>
    <property type="project" value="InterPro"/>
</dbReference>
<accession>L2GYK0</accession>
<organism evidence="6 7">
    <name type="scientific">Vavraia culicis (isolate floridensis)</name>
    <name type="common">Microsporidian parasite</name>
    <dbReference type="NCBI Taxonomy" id="948595"/>
    <lineage>
        <taxon>Eukaryota</taxon>
        <taxon>Fungi</taxon>
        <taxon>Fungi incertae sedis</taxon>
        <taxon>Microsporidia</taxon>
        <taxon>Pleistophoridae</taxon>
        <taxon>Vavraia</taxon>
    </lineage>
</organism>
<protein>
    <recommendedName>
        <fullName evidence="8">GPI-anchor transamidase</fullName>
    </recommendedName>
</protein>
<dbReference type="VEuPathDB" id="MicrosporidiaDB:VCUG_00016"/>
<dbReference type="Gene3D" id="3.40.50.1460">
    <property type="match status" value="1"/>
</dbReference>
<dbReference type="PANTHER" id="PTHR48067">
    <property type="entry name" value="GPI-ANCHOR TRANSAMIDASE"/>
    <property type="match status" value="1"/>
</dbReference>
<evidence type="ECO:0008006" key="8">
    <source>
        <dbReference type="Google" id="ProtNLM"/>
    </source>
</evidence>
<dbReference type="UniPathway" id="UPA00196"/>
<evidence type="ECO:0000256" key="4">
    <source>
        <dbReference type="ARBA" id="ARBA00022729"/>
    </source>
</evidence>
<dbReference type="InterPro" id="IPR028361">
    <property type="entry name" value="GPI_transamidase"/>
</dbReference>
<dbReference type="PANTHER" id="PTHR48067:SF1">
    <property type="entry name" value="GPI-ANCHOR TRANSAMIDASE"/>
    <property type="match status" value="1"/>
</dbReference>
<gene>
    <name evidence="6" type="ORF">VCUG_00016</name>
</gene>
<name>L2GYK0_VAVCU</name>
<keyword evidence="3" id="KW-0337">GPI-anchor biosynthesis</keyword>
<dbReference type="InParanoid" id="L2GYK0"/>
<dbReference type="GO" id="GO:0016255">
    <property type="term" value="P:attachment of GPI anchor to protein"/>
    <property type="evidence" value="ECO:0007669"/>
    <property type="project" value="InterPro"/>
</dbReference>
<evidence type="ECO:0000313" key="7">
    <source>
        <dbReference type="Proteomes" id="UP000011081"/>
    </source>
</evidence>
<dbReference type="PRINTS" id="PR00776">
    <property type="entry name" value="HEMOGLOBNASE"/>
</dbReference>
<dbReference type="Pfam" id="PF01650">
    <property type="entry name" value="Peptidase_C13"/>
    <property type="match status" value="1"/>
</dbReference>
<feature type="non-terminal residue" evidence="6">
    <location>
        <position position="1"/>
    </location>
</feature>
<feature type="chain" id="PRO_5003960257" description="GPI-anchor transamidase" evidence="5">
    <location>
        <begin position="17"/>
        <end position="270"/>
    </location>
</feature>
<comment type="similarity">
    <text evidence="2">Belongs to the peptidase C13 family.</text>
</comment>
<dbReference type="GeneID" id="19877908"/>
<dbReference type="STRING" id="948595.L2GYK0"/>
<dbReference type="RefSeq" id="XP_008073037.1">
    <property type="nucleotide sequence ID" value="XM_008074846.1"/>
</dbReference>
<dbReference type="GO" id="GO:0006506">
    <property type="term" value="P:GPI anchor biosynthetic process"/>
    <property type="evidence" value="ECO:0007669"/>
    <property type="project" value="UniProtKB-UniPathway"/>
</dbReference>
<dbReference type="InterPro" id="IPR001096">
    <property type="entry name" value="Peptidase_C13"/>
</dbReference>